<protein>
    <submittedName>
        <fullName evidence="2">Uncharacterized protein</fullName>
    </submittedName>
</protein>
<organism evidence="2 3">
    <name type="scientific">Knoellia flava</name>
    <dbReference type="NCBI Taxonomy" id="913969"/>
    <lineage>
        <taxon>Bacteria</taxon>
        <taxon>Bacillati</taxon>
        <taxon>Actinomycetota</taxon>
        <taxon>Actinomycetes</taxon>
        <taxon>Micrococcales</taxon>
        <taxon>Intrasporangiaceae</taxon>
        <taxon>Knoellia</taxon>
    </lineage>
</organism>
<reference evidence="2" key="1">
    <citation type="journal article" date="2014" name="Int. J. Syst. Evol. Microbiol.">
        <title>Complete genome sequence of Corynebacterium casei LMG S-19264T (=DSM 44701T), isolated from a smear-ripened cheese.</title>
        <authorList>
            <consortium name="US DOE Joint Genome Institute (JGI-PGF)"/>
            <person name="Walter F."/>
            <person name="Albersmeier A."/>
            <person name="Kalinowski J."/>
            <person name="Ruckert C."/>
        </authorList>
    </citation>
    <scope>NUCLEOTIDE SEQUENCE</scope>
    <source>
        <strain evidence="2">CGMCC 1.10749</strain>
    </source>
</reference>
<evidence type="ECO:0000313" key="3">
    <source>
        <dbReference type="Proteomes" id="UP000628079"/>
    </source>
</evidence>
<evidence type="ECO:0000256" key="1">
    <source>
        <dbReference type="SAM" id="MobiDB-lite"/>
    </source>
</evidence>
<proteinExistence type="predicted"/>
<feature type="region of interest" description="Disordered" evidence="1">
    <location>
        <begin position="1"/>
        <end position="20"/>
    </location>
</feature>
<evidence type="ECO:0000313" key="2">
    <source>
        <dbReference type="EMBL" id="GGB67555.1"/>
    </source>
</evidence>
<name>A0A8H9FQW6_9MICO</name>
<reference evidence="2" key="2">
    <citation type="submission" date="2020-09" db="EMBL/GenBank/DDBJ databases">
        <authorList>
            <person name="Sun Q."/>
            <person name="Zhou Y."/>
        </authorList>
    </citation>
    <scope>NUCLEOTIDE SEQUENCE</scope>
    <source>
        <strain evidence="2">CGMCC 1.10749</strain>
    </source>
</reference>
<dbReference type="EMBL" id="BMEA01000001">
    <property type="protein sequence ID" value="GGB67555.1"/>
    <property type="molecule type" value="Genomic_DNA"/>
</dbReference>
<dbReference type="Proteomes" id="UP000628079">
    <property type="component" value="Unassembled WGS sequence"/>
</dbReference>
<gene>
    <name evidence="2" type="ORF">GCM10011314_03480</name>
</gene>
<accession>A0A8H9FQW6</accession>
<sequence length="198" mass="20711">MASPAATAAPTATAPPAPSAVRLLHDGAPPEPGIEENTPWRPTAVRVTVCWQDVPLTGAQEHRAVTALVDMERWSEGLVVFATAEQAVRFVEVARISVTECAAGDGSPWQGRQQRLDGAWGEGVAISYGSAPAPSQSPSAPMGETTVVLARVGRAVTYAQRGSHGILGETVNARGVAELRPALDHVAPQLCRYTRAGC</sequence>
<comment type="caution">
    <text evidence="2">The sequence shown here is derived from an EMBL/GenBank/DDBJ whole genome shotgun (WGS) entry which is preliminary data.</text>
</comment>
<feature type="compositionally biased region" description="Low complexity" evidence="1">
    <location>
        <begin position="1"/>
        <end position="12"/>
    </location>
</feature>
<dbReference type="AlphaFoldDB" id="A0A8H9FQW6"/>